<sequence length="100" mass="11255">MIDEKVAQTVSQTSSMAVCCICQAKPHKMNNLETVRSKPENVHLLNLGICIAALLPIGILTKEAQEARNKDYRVFRQKQSRKCSRTLTNEDVIERIATVN</sequence>
<dbReference type="EMBL" id="CAKOGL010000005">
    <property type="protein sequence ID" value="CAH2086218.1"/>
    <property type="molecule type" value="Genomic_DNA"/>
</dbReference>
<organism evidence="1 2">
    <name type="scientific">Euphydryas editha</name>
    <name type="common">Edith's checkerspot</name>
    <dbReference type="NCBI Taxonomy" id="104508"/>
    <lineage>
        <taxon>Eukaryota</taxon>
        <taxon>Metazoa</taxon>
        <taxon>Ecdysozoa</taxon>
        <taxon>Arthropoda</taxon>
        <taxon>Hexapoda</taxon>
        <taxon>Insecta</taxon>
        <taxon>Pterygota</taxon>
        <taxon>Neoptera</taxon>
        <taxon>Endopterygota</taxon>
        <taxon>Lepidoptera</taxon>
        <taxon>Glossata</taxon>
        <taxon>Ditrysia</taxon>
        <taxon>Papilionoidea</taxon>
        <taxon>Nymphalidae</taxon>
        <taxon>Nymphalinae</taxon>
        <taxon>Euphydryas</taxon>
    </lineage>
</organism>
<reference evidence="1" key="1">
    <citation type="submission" date="2022-03" db="EMBL/GenBank/DDBJ databases">
        <authorList>
            <person name="Tunstrom K."/>
        </authorList>
    </citation>
    <scope>NUCLEOTIDE SEQUENCE</scope>
</reference>
<evidence type="ECO:0000313" key="1">
    <source>
        <dbReference type="EMBL" id="CAH2086218.1"/>
    </source>
</evidence>
<keyword evidence="2" id="KW-1185">Reference proteome</keyword>
<proteinExistence type="predicted"/>
<dbReference type="Proteomes" id="UP001153954">
    <property type="component" value="Unassembled WGS sequence"/>
</dbReference>
<evidence type="ECO:0000313" key="2">
    <source>
        <dbReference type="Proteomes" id="UP001153954"/>
    </source>
</evidence>
<dbReference type="AlphaFoldDB" id="A0AAU9TGU1"/>
<name>A0AAU9TGU1_EUPED</name>
<comment type="caution">
    <text evidence="1">The sequence shown here is derived from an EMBL/GenBank/DDBJ whole genome shotgun (WGS) entry which is preliminary data.</text>
</comment>
<gene>
    <name evidence="1" type="ORF">EEDITHA_LOCUS2621</name>
</gene>
<protein>
    <submittedName>
        <fullName evidence="1">Uncharacterized protein</fullName>
    </submittedName>
</protein>
<accession>A0AAU9TGU1</accession>